<feature type="domain" description="Antenna complex alpha/beta subunit" evidence="16">
    <location>
        <begin position="23"/>
        <end position="54"/>
    </location>
</feature>
<dbReference type="STRING" id="383372.Rcas_3756"/>
<dbReference type="OrthoDB" id="5739887at2"/>
<feature type="binding site" evidence="20">
    <location>
        <position position="44"/>
    </location>
    <ligand>
        <name>bacteriochlorophyll a</name>
        <dbReference type="ChEBI" id="CHEBI:61720"/>
        <label>4</label>
        <note>axial binding residue</note>
    </ligand>
    <ligandPart>
        <name>Mg</name>
        <dbReference type="ChEBI" id="CHEBI:25107"/>
    </ligandPart>
</feature>
<comment type="similarity">
    <text evidence="3">Belongs to the antenna complex beta subunit family.</text>
</comment>
<dbReference type="InterPro" id="IPR023624">
    <property type="entry name" value="Antenna_beta_dom_sf"/>
</dbReference>
<dbReference type="EMDB" id="EMD-35721"/>
<keyword evidence="5" id="KW-0148">Chlorophyll</keyword>
<dbReference type="SMR" id="A7NQE9"/>
<dbReference type="PDB" id="8J5O">
    <property type="method" value="EM"/>
    <property type="resolution" value="2.90 A"/>
    <property type="chains" value="0/2/4/6/8/B/E/G/I/K/O/Q/S/U/W=1-55"/>
</dbReference>
<dbReference type="GO" id="GO:0042314">
    <property type="term" value="F:bacteriochlorophyll binding"/>
    <property type="evidence" value="ECO:0007669"/>
    <property type="project" value="UniProtKB-KW"/>
</dbReference>
<keyword evidence="10" id="KW-0076">Bacteriochlorophyll</keyword>
<evidence type="ECO:0000256" key="6">
    <source>
        <dbReference type="ARBA" id="ARBA00022549"/>
    </source>
</evidence>
<dbReference type="AlphaFoldDB" id="A7NQE9"/>
<dbReference type="GO" id="GO:0046872">
    <property type="term" value="F:metal ion binding"/>
    <property type="evidence" value="ECO:0007669"/>
    <property type="project" value="UniProtKB-KW"/>
</dbReference>
<dbReference type="PDB" id="8IUG">
    <property type="method" value="EM"/>
    <property type="resolution" value="2.86 A"/>
    <property type="chains" value="0/2/4/6/8/B/E/G/I/K/O/Q/S/U/W=1-55"/>
</dbReference>
<evidence type="ECO:0007829" key="20">
    <source>
        <dbReference type="PDB" id="8HJV"/>
    </source>
</evidence>
<feature type="transmembrane region" description="Helical" evidence="15">
    <location>
        <begin position="33"/>
        <end position="51"/>
    </location>
</feature>
<evidence type="ECO:0000256" key="2">
    <source>
        <dbReference type="ARBA" id="ARBA00004401"/>
    </source>
</evidence>
<dbReference type="NCBIfam" id="NF040862">
    <property type="entry name" value="pufB_517_ASD"/>
    <property type="match status" value="1"/>
</dbReference>
<feature type="binding site" evidence="23">
    <location>
        <position position="44"/>
    </location>
    <ligand>
        <name>bacteriochlorophyll a</name>
        <dbReference type="ChEBI" id="CHEBI:61720"/>
        <label>3</label>
        <note>axial binding residue</note>
    </ligand>
    <ligandPart>
        <name>Mg</name>
        <dbReference type="ChEBI" id="CHEBI:25107"/>
    </ligandPart>
</feature>
<evidence type="ECO:0007829" key="19">
    <source>
        <dbReference type="PDB" id="8HJU"/>
    </source>
</evidence>
<name>A7NQE9_ROSCS</name>
<dbReference type="Proteomes" id="UP000000263">
    <property type="component" value="Chromosome"/>
</dbReference>
<comment type="function">
    <text evidence="1">Antenna complexes are light-harvesting systems, which transfer the excitation energy to the reaction centers.</text>
</comment>
<dbReference type="SUPFAM" id="SSF56918">
    <property type="entry name" value="Light-harvesting complex subunits"/>
    <property type="match status" value="1"/>
</dbReference>
<feature type="binding site" evidence="21 22">
    <location>
        <position position="44"/>
    </location>
    <ligand>
        <name>bacteriochlorophyll a</name>
        <dbReference type="ChEBI" id="CHEBI:61720"/>
        <label>6</label>
        <note>axial binding residue</note>
    </ligand>
    <ligandPart>
        <name>Mg</name>
        <dbReference type="ChEBI" id="CHEBI:25107"/>
    </ligandPart>
</feature>
<evidence type="ECO:0000313" key="18">
    <source>
        <dbReference type="Proteomes" id="UP000000263"/>
    </source>
</evidence>
<feature type="binding site" evidence="20 21">
    <location>
        <position position="26"/>
    </location>
    <ligand>
        <name>bacteriochlorophyll a</name>
        <dbReference type="ChEBI" id="CHEBI:61720"/>
        <label>2</label>
        <note>axial binding residue</note>
    </ligand>
    <ligandPart>
        <name>Mg</name>
        <dbReference type="ChEBI" id="CHEBI:25107"/>
    </ligandPart>
</feature>
<evidence type="ECO:0000256" key="3">
    <source>
        <dbReference type="ARBA" id="ARBA00011052"/>
    </source>
</evidence>
<feature type="binding site" evidence="19">
    <location>
        <position position="26"/>
    </location>
    <ligand>
        <name>bacteriochlorophyll a</name>
        <dbReference type="ChEBI" id="CHEBI:61720"/>
        <label>1</label>
        <note>axial binding residue</note>
    </ligand>
    <ligandPart>
        <name>Mg</name>
        <dbReference type="ChEBI" id="CHEBI:25107"/>
    </ligandPart>
</feature>
<protein>
    <submittedName>
        <fullName evidence="17">Antenna complex alpha/beta subunit</fullName>
    </submittedName>
</protein>
<sequence length="55" mass="6427">MTDKPQNDLVPDQWKPLFNNAEWLVHDIVVKTIYGGLIIAVIAHVLCWAWTPWIR</sequence>
<organism evidence="17 18">
    <name type="scientific">Roseiflexus castenholzii (strain DSM 13941 / HLO8)</name>
    <dbReference type="NCBI Taxonomy" id="383372"/>
    <lineage>
        <taxon>Bacteria</taxon>
        <taxon>Bacillati</taxon>
        <taxon>Chloroflexota</taxon>
        <taxon>Chloroflexia</taxon>
        <taxon>Chloroflexales</taxon>
        <taxon>Roseiflexineae</taxon>
        <taxon>Roseiflexaceae</taxon>
        <taxon>Roseiflexus</taxon>
    </lineage>
</organism>
<evidence type="ECO:0007829" key="21">
    <source>
        <dbReference type="PDB" id="8IUG"/>
    </source>
</evidence>
<dbReference type="EMBL" id="CP000804">
    <property type="protein sequence ID" value="ABU59795.1"/>
    <property type="molecule type" value="Genomic_DNA"/>
</dbReference>
<evidence type="ECO:0000256" key="5">
    <source>
        <dbReference type="ARBA" id="ARBA00022494"/>
    </source>
</evidence>
<dbReference type="InterPro" id="IPR035889">
    <property type="entry name" value="Light-harvesting_complex"/>
</dbReference>
<evidence type="ECO:0000256" key="8">
    <source>
        <dbReference type="ARBA" id="ARBA00022723"/>
    </source>
</evidence>
<keyword evidence="8" id="KW-0479">Metal-binding</keyword>
<dbReference type="eggNOG" id="ENOG5030UXX">
    <property type="taxonomic scope" value="Bacteria"/>
</dbReference>
<dbReference type="Gene3D" id="1.20.5.250">
    <property type="match status" value="1"/>
</dbReference>
<reference evidence="21 22" key="3">
    <citation type="journal article" date="2023" name="J. Biol. Chem.">
        <title>New insights on the photocomplex of Roseiflexus castenholzii revealed from comparisons of native and carotenoid-depleted complexes.</title>
        <authorList>
            <person name="Qi C.H."/>
            <person name="Wang G.L."/>
            <person name="Wang F.F."/>
            <person name="Xin Y."/>
            <person name="Zou M.J."/>
            <person name="Madigan M.T."/>
            <person name="Wang-Otomo Z.Y."/>
            <person name="Ma F."/>
            <person name="Yu L.J."/>
        </authorList>
    </citation>
    <scope>STRUCTURE BY ELECTRON MICROSCOPY (2.85 ANGSTROMS) IN COMPLEX WITH BACTERIOCHLOROPHYLL A</scope>
</reference>
<evidence type="ECO:0000256" key="4">
    <source>
        <dbReference type="ARBA" id="ARBA00022475"/>
    </source>
</evidence>
<evidence type="ECO:0000256" key="15">
    <source>
        <dbReference type="SAM" id="Phobius"/>
    </source>
</evidence>
<keyword evidence="19 20" id="KW-0002">3D-structure</keyword>
<keyword evidence="13 15" id="KW-0472">Membrane</keyword>
<keyword evidence="11 15" id="KW-1133">Transmembrane helix</keyword>
<dbReference type="KEGG" id="rca:Rcas_3756"/>
<reference evidence="19 20" key="2">
    <citation type="journal article" date="2023" name="Elife">
        <title>Carotenoid assembly regulates quinone diffusion and the &lt;i&gt;Roseiflexus castenholzii&lt;/i&gt; reaction center-light harvesting complex architecture.</title>
        <authorList>
            <person name="Xin J."/>
            <person name="Shi Y."/>
            <person name="Zhang X."/>
            <person name="Yuan X."/>
            <person name="Xin Y."/>
            <person name="He H."/>
            <person name="Shen J."/>
            <person name="Blankenship R.E."/>
            <person name="Xu X."/>
        </authorList>
    </citation>
    <scope>STRUCTURE BY ELECTRON MICROSCOPY (2.80 ANGSTROMS) IN COMPLEX WITH BACTERIOCHLOROPHYLL A</scope>
</reference>
<dbReference type="GO" id="GO:0030077">
    <property type="term" value="C:plasma membrane light-harvesting complex"/>
    <property type="evidence" value="ECO:0007669"/>
    <property type="project" value="InterPro"/>
</dbReference>
<evidence type="ECO:0000259" key="16">
    <source>
        <dbReference type="Pfam" id="PF00556"/>
    </source>
</evidence>
<evidence type="ECO:0000256" key="9">
    <source>
        <dbReference type="ARBA" id="ARBA00022842"/>
    </source>
</evidence>
<keyword evidence="18" id="KW-1185">Reference proteome</keyword>
<dbReference type="Pfam" id="PF00556">
    <property type="entry name" value="LHC"/>
    <property type="match status" value="1"/>
</dbReference>
<evidence type="ECO:0000256" key="13">
    <source>
        <dbReference type="ARBA" id="ARBA00023136"/>
    </source>
</evidence>
<evidence type="ECO:0000256" key="12">
    <source>
        <dbReference type="ARBA" id="ARBA00022991"/>
    </source>
</evidence>
<dbReference type="RefSeq" id="WP_012122218.1">
    <property type="nucleotide sequence ID" value="NC_009767.1"/>
</dbReference>
<keyword evidence="12" id="KW-0157">Chromophore</keyword>
<keyword evidence="14" id="KW-0437">Light-harvesting polypeptide</keyword>
<feature type="binding site" evidence="20 21">
    <location>
        <position position="34"/>
    </location>
    <ligand>
        <name>bacteriochlorophyll a</name>
        <dbReference type="ChEBI" id="CHEBI:61720"/>
        <label>2</label>
    </ligand>
</feature>
<dbReference type="PDB" id="8HJU">
    <property type="method" value="EM"/>
    <property type="resolution" value="2.80 A"/>
    <property type="chains" value="0/2/4/6/8/B/E/G/I/K/O/Q/S/U/W=1-55"/>
</dbReference>
<dbReference type="InterPro" id="IPR002362">
    <property type="entry name" value="LHB-1/5"/>
</dbReference>
<keyword evidence="4" id="KW-1003">Cell membrane</keyword>
<dbReference type="GO" id="GO:0019684">
    <property type="term" value="P:photosynthesis, light reaction"/>
    <property type="evidence" value="ECO:0007669"/>
    <property type="project" value="InterPro"/>
</dbReference>
<evidence type="ECO:0000256" key="7">
    <source>
        <dbReference type="ARBA" id="ARBA00022692"/>
    </source>
</evidence>
<evidence type="ECO:0000256" key="11">
    <source>
        <dbReference type="ARBA" id="ARBA00022989"/>
    </source>
</evidence>
<feature type="binding site" evidence="20">
    <location>
        <position position="44"/>
    </location>
    <ligand>
        <name>bacteriochlorophyll a</name>
        <dbReference type="ChEBI" id="CHEBI:61720"/>
        <label>5</label>
        <note>axial binding residue</note>
    </ligand>
    <ligandPart>
        <name>Mg</name>
        <dbReference type="ChEBI" id="CHEBI:25107"/>
    </ligandPart>
</feature>
<reference evidence="17 18" key="1">
    <citation type="submission" date="2007-08" db="EMBL/GenBank/DDBJ databases">
        <title>Complete sequence of Roseiflexus castenholzii DSM 13941.</title>
        <authorList>
            <consortium name="US DOE Joint Genome Institute"/>
            <person name="Copeland A."/>
            <person name="Lucas S."/>
            <person name="Lapidus A."/>
            <person name="Barry K."/>
            <person name="Glavina del Rio T."/>
            <person name="Dalin E."/>
            <person name="Tice H."/>
            <person name="Pitluck S."/>
            <person name="Thompson L.S."/>
            <person name="Brettin T."/>
            <person name="Bruce D."/>
            <person name="Detter J.C."/>
            <person name="Han C."/>
            <person name="Tapia R."/>
            <person name="Schmutz J."/>
            <person name="Larimer F."/>
            <person name="Land M."/>
            <person name="Hauser L."/>
            <person name="Kyrpides N."/>
            <person name="Mikhailova N."/>
            <person name="Bryant D.A."/>
            <person name="Hanada S."/>
            <person name="Tsukatani Y."/>
            <person name="Richardson P."/>
        </authorList>
    </citation>
    <scope>NUCLEOTIDE SEQUENCE [LARGE SCALE GENOMIC DNA]</scope>
    <source>
        <strain evidence="18">DSM 13941 / HLO8</strain>
    </source>
</reference>
<feature type="binding site" evidence="21 22">
    <location>
        <position position="53"/>
    </location>
    <ligand>
        <name>bacteriochlorophyll a</name>
        <dbReference type="ChEBI" id="CHEBI:61720"/>
        <label>6</label>
    </ligand>
</feature>
<dbReference type="InterPro" id="IPR000066">
    <property type="entry name" value="Antenna_a/b"/>
</dbReference>
<gene>
    <name evidence="17" type="ordered locus">Rcas_3756</name>
</gene>
<dbReference type="PDB" id="8J5P">
    <property type="method" value="EM"/>
    <property type="resolution" value="3.10 A"/>
    <property type="chains" value="0/2/4/6/8/B/E/G/I/K/O/Q/S/U/W=1-55"/>
</dbReference>
<keyword evidence="7 15" id="KW-0812">Transmembrane</keyword>
<dbReference type="HOGENOM" id="CLU_3029560_0_0_0"/>
<evidence type="ECO:0000256" key="1">
    <source>
        <dbReference type="ARBA" id="ARBA00002455"/>
    </source>
</evidence>
<accession>A7NQE9</accession>
<evidence type="ECO:0000256" key="10">
    <source>
        <dbReference type="ARBA" id="ARBA00022956"/>
    </source>
</evidence>
<evidence type="ECO:0007829" key="23">
    <source>
        <dbReference type="PDB" id="8J5P"/>
    </source>
</evidence>
<evidence type="ECO:0007829" key="22">
    <source>
        <dbReference type="PDB" id="8IUN"/>
    </source>
</evidence>
<keyword evidence="6" id="KW-0042">Antenna complex</keyword>
<dbReference type="EMDB" id="EMD-35727"/>
<dbReference type="GO" id="GO:0005886">
    <property type="term" value="C:plasma membrane"/>
    <property type="evidence" value="ECO:0007669"/>
    <property type="project" value="UniProtKB-SubCell"/>
</dbReference>
<comment type="subcellular location">
    <subcellularLocation>
        <location evidence="2">Cell membrane</location>
        <topology evidence="2">Single-pass type II membrane protein</topology>
    </subcellularLocation>
</comment>
<dbReference type="PDB" id="8HJV">
    <property type="method" value="EM"/>
    <property type="resolution" value="3.10 A"/>
    <property type="chains" value="0/2/4/6/8/B/E/G/I/K/O/Q/S/U/W=1-55"/>
</dbReference>
<dbReference type="PDB" id="8IUN">
    <property type="method" value="EM"/>
    <property type="resolution" value="2.85 A"/>
    <property type="chains" value="0/2/4/6/8/B/E/G/I/K/O/Q/S/U/W=1-55"/>
</dbReference>
<feature type="binding site" evidence="23">
    <location>
        <position position="53"/>
    </location>
    <ligand>
        <name>bacteriochlorophyll a</name>
        <dbReference type="ChEBI" id="CHEBI:61720"/>
        <label>3</label>
    </ligand>
</feature>
<proteinExistence type="evidence at protein level"/>
<evidence type="ECO:0000256" key="14">
    <source>
        <dbReference type="ARBA" id="ARBA00023243"/>
    </source>
</evidence>
<evidence type="ECO:0000313" key="17">
    <source>
        <dbReference type="EMBL" id="ABU59795.1"/>
    </source>
</evidence>
<keyword evidence="9" id="KW-0460">Magnesium</keyword>